<reference evidence="1 2" key="1">
    <citation type="journal article" date="2019" name="Philos. Trans. R. Soc. Lond., B, Biol. Sci.">
        <title>Ant behaviour and brain gene expression of defending hosts depend on the ecological success of the intruding social parasite.</title>
        <authorList>
            <person name="Kaur R."/>
            <person name="Stoldt M."/>
            <person name="Jongepier E."/>
            <person name="Feldmeyer B."/>
            <person name="Menzel F."/>
            <person name="Bornberg-Bauer E."/>
            <person name="Foitzik S."/>
        </authorList>
    </citation>
    <scope>NUCLEOTIDE SEQUENCE [LARGE SCALE GENOMIC DNA]</scope>
    <source>
        <tissue evidence="1">Whole body</tissue>
    </source>
</reference>
<accession>A0A4S2KYF6</accession>
<keyword evidence="2" id="KW-1185">Reference proteome</keyword>
<dbReference type="AlphaFoldDB" id="A0A4S2KYF6"/>
<evidence type="ECO:0000313" key="2">
    <source>
        <dbReference type="Proteomes" id="UP000310200"/>
    </source>
</evidence>
<proteinExistence type="predicted"/>
<comment type="caution">
    <text evidence="1">The sequence shown here is derived from an EMBL/GenBank/DDBJ whole genome shotgun (WGS) entry which is preliminary data.</text>
</comment>
<sequence length="78" mass="8951">MFANHRCKHFRWVFVRPAFGYGSTPYPPVCHPRMVPLSVCGLLAWVASLSQYPLREKQMQQHSAHSGFALFPLSLIHI</sequence>
<organism evidence="1 2">
    <name type="scientific">Temnothorax longispinosus</name>
    <dbReference type="NCBI Taxonomy" id="300112"/>
    <lineage>
        <taxon>Eukaryota</taxon>
        <taxon>Metazoa</taxon>
        <taxon>Ecdysozoa</taxon>
        <taxon>Arthropoda</taxon>
        <taxon>Hexapoda</taxon>
        <taxon>Insecta</taxon>
        <taxon>Pterygota</taxon>
        <taxon>Neoptera</taxon>
        <taxon>Endopterygota</taxon>
        <taxon>Hymenoptera</taxon>
        <taxon>Apocrita</taxon>
        <taxon>Aculeata</taxon>
        <taxon>Formicoidea</taxon>
        <taxon>Formicidae</taxon>
        <taxon>Myrmicinae</taxon>
        <taxon>Temnothorax</taxon>
    </lineage>
</organism>
<dbReference type="Proteomes" id="UP000310200">
    <property type="component" value="Unassembled WGS sequence"/>
</dbReference>
<name>A0A4S2KYF6_9HYME</name>
<evidence type="ECO:0000313" key="1">
    <source>
        <dbReference type="EMBL" id="TGZ53279.1"/>
    </source>
</evidence>
<protein>
    <submittedName>
        <fullName evidence="1">Uncharacterized protein</fullName>
    </submittedName>
</protein>
<dbReference type="EMBL" id="QBLH01001066">
    <property type="protein sequence ID" value="TGZ53279.1"/>
    <property type="molecule type" value="Genomic_DNA"/>
</dbReference>
<gene>
    <name evidence="1" type="ORF">DBV15_04303</name>
</gene>